<dbReference type="RefSeq" id="XP_056039969.1">
    <property type="nucleotide sequence ID" value="XM_056185777.1"/>
</dbReference>
<reference evidence="4" key="1">
    <citation type="submission" date="2023-03" db="EMBL/GenBank/DDBJ databases">
        <title>Near-Complete genome sequence of Lipomyces tetrasporous NRRL Y-64009, an oleaginous yeast capable of growing on lignocellulosic hydrolysates.</title>
        <authorList>
            <consortium name="Lawrence Berkeley National Laboratory"/>
            <person name="Jagtap S.S."/>
            <person name="Liu J.-J."/>
            <person name="Walukiewicz H.E."/>
            <person name="Pangilinan J."/>
            <person name="Lipzen A."/>
            <person name="Ahrendt S."/>
            <person name="Koriabine M."/>
            <person name="Cobaugh K."/>
            <person name="Salamov A."/>
            <person name="Yoshinaga Y."/>
            <person name="Ng V."/>
            <person name="Daum C."/>
            <person name="Grigoriev I.V."/>
            <person name="Slininger P.J."/>
            <person name="Dien B.S."/>
            <person name="Jin Y.-S."/>
            <person name="Rao C.V."/>
        </authorList>
    </citation>
    <scope>NUCLEOTIDE SEQUENCE</scope>
    <source>
        <strain evidence="4">NRRL Y-64009</strain>
    </source>
</reference>
<evidence type="ECO:0000256" key="2">
    <source>
        <dbReference type="SAM" id="MobiDB-lite"/>
    </source>
</evidence>
<feature type="region of interest" description="Disordered" evidence="2">
    <location>
        <begin position="472"/>
        <end position="498"/>
    </location>
</feature>
<accession>A0AAD7VPJ9</accession>
<dbReference type="InterPro" id="IPR038528">
    <property type="entry name" value="TEL2_C_sf"/>
</dbReference>
<dbReference type="PANTHER" id="PTHR15830:SF10">
    <property type="entry name" value="TELOMERE LENGTH REGULATION PROTEIN TEL2 HOMOLOG"/>
    <property type="match status" value="1"/>
</dbReference>
<dbReference type="InterPro" id="IPR019337">
    <property type="entry name" value="Telomere_length_regulation_dom"/>
</dbReference>
<protein>
    <submittedName>
        <fullName evidence="4">Telomere length regulation protein-domain-containing protein</fullName>
    </submittedName>
</protein>
<feature type="compositionally biased region" description="Polar residues" evidence="2">
    <location>
        <begin position="472"/>
        <end position="487"/>
    </location>
</feature>
<evidence type="ECO:0000259" key="3">
    <source>
        <dbReference type="Pfam" id="PF10193"/>
    </source>
</evidence>
<gene>
    <name evidence="4" type="ORF">POJ06DRAFT_229309</name>
</gene>
<evidence type="ECO:0000313" key="5">
    <source>
        <dbReference type="Proteomes" id="UP001217417"/>
    </source>
</evidence>
<feature type="domain" description="Telomere length regulation protein conserved" evidence="3">
    <location>
        <begin position="527"/>
        <end position="640"/>
    </location>
</feature>
<proteinExistence type="inferred from homology"/>
<dbReference type="InterPro" id="IPR051970">
    <property type="entry name" value="TEL2_Regulation"/>
</dbReference>
<sequence>MTMEDRVRSISDSVEVLKGTPSADDVFRVIHGLSKIDSTCLPSAESAQVMAVLLNKIVPDFYDAIRQLKEISHDLLILLRSLTGIRGLLNVVLMLTDVVRKQPNDSQARSKLQVLLTILGDVLSANILVTLYSHIMSDSKRDFYWREITALFASGKITAVVAEAKAAIDANDKPESWWWIADGAKMMEFLGLEMLACGDGPIDDTILAKFCYRGLSSGYPNPFLSQLLNKQGFDLMKRISRHLDSREATSFTKALIRYLQTIYFDHEDADAVITAHKISSAATVLMQLIALDEEINILDLVLQQQVGNQRLRRTVVAWIVFHGLQEQVFDDLLKMWGDKVVIRNAQITKQEVQTEILGLLLPHLGSKYVRTVAQSKQYLTGVSNRLSAASTHLRHMGMCLAVAVNQRDNSGIKLGFEDVPGFSAVYGEWSKLLQYKDAVIDETSIWEYLKARGSEVARQIGPVSTIVRMPISSTKMGKQPASESTDINVEDSDDETDSEFEPYAILEDESEDSDDDPTMRHEKVLPPVYIIDLIKYFHETDSNTALLKHKVALSNAAKVILRKAIFGRELETVSKELGIILSGIKNNYDLEGFEQNKMNAMVALVISVPEVIGPLYAESVTFGDYSMQERLTMLSALALGTLHLGGIQSYDFGIDSQSVFTSKLLPVGVHEQFISAGDYPRGPSRLGLPQVDDAIKVIQKDALQDSITKATESVVKEPGVLRISKRLQNERQRAAGGKISVQPNNVAKIAGKSFFFPLAAHWRYFTVSSSRNELGAIMAGHYIKTLAIILRASYPSATDILDMSMELFSILSTIRRDVADAPIMESFLTAVLVVIDVNEEDTVISTFAKQLIEIKEYLDASWDRVTDQRVHSMAAGVLIRITQLLQTYQRRLVGEYLTMGS</sequence>
<keyword evidence="5" id="KW-1185">Reference proteome</keyword>
<dbReference type="GO" id="GO:0005829">
    <property type="term" value="C:cytosol"/>
    <property type="evidence" value="ECO:0007669"/>
    <property type="project" value="TreeGrafter"/>
</dbReference>
<dbReference type="GeneID" id="80880943"/>
<dbReference type="AlphaFoldDB" id="A0AAD7VPJ9"/>
<dbReference type="GO" id="GO:0051879">
    <property type="term" value="F:Hsp90 protein binding"/>
    <property type="evidence" value="ECO:0007669"/>
    <property type="project" value="TreeGrafter"/>
</dbReference>
<dbReference type="GO" id="GO:0051083">
    <property type="term" value="P:'de novo' cotranslational protein folding"/>
    <property type="evidence" value="ECO:0007669"/>
    <property type="project" value="TreeGrafter"/>
</dbReference>
<dbReference type="PANTHER" id="PTHR15830">
    <property type="entry name" value="TELOMERE LENGTH REGULATION PROTEIN TEL2 FAMILY MEMBER"/>
    <property type="match status" value="1"/>
</dbReference>
<comment type="similarity">
    <text evidence="1">Belongs to the TEL2 family.</text>
</comment>
<organism evidence="4 5">
    <name type="scientific">Lipomyces tetrasporus</name>
    <dbReference type="NCBI Taxonomy" id="54092"/>
    <lineage>
        <taxon>Eukaryota</taxon>
        <taxon>Fungi</taxon>
        <taxon>Dikarya</taxon>
        <taxon>Ascomycota</taxon>
        <taxon>Saccharomycotina</taxon>
        <taxon>Lipomycetes</taxon>
        <taxon>Lipomycetales</taxon>
        <taxon>Lipomycetaceae</taxon>
        <taxon>Lipomyces</taxon>
    </lineage>
</organism>
<dbReference type="GO" id="GO:0042162">
    <property type="term" value="F:telomeric DNA binding"/>
    <property type="evidence" value="ECO:0007669"/>
    <property type="project" value="TreeGrafter"/>
</dbReference>
<evidence type="ECO:0000256" key="1">
    <source>
        <dbReference type="ARBA" id="ARBA00006133"/>
    </source>
</evidence>
<evidence type="ECO:0000313" key="4">
    <source>
        <dbReference type="EMBL" id="KAJ8096519.1"/>
    </source>
</evidence>
<name>A0AAD7VPJ9_9ASCO</name>
<dbReference type="EMBL" id="JARPMG010000015">
    <property type="protein sequence ID" value="KAJ8096519.1"/>
    <property type="molecule type" value="Genomic_DNA"/>
</dbReference>
<dbReference type="Pfam" id="PF10193">
    <property type="entry name" value="Telomere_reg-2"/>
    <property type="match status" value="1"/>
</dbReference>
<comment type="caution">
    <text evidence="4">The sequence shown here is derived from an EMBL/GenBank/DDBJ whole genome shotgun (WGS) entry which is preliminary data.</text>
</comment>
<feature type="compositionally biased region" description="Acidic residues" evidence="2">
    <location>
        <begin position="488"/>
        <end position="498"/>
    </location>
</feature>
<dbReference type="Proteomes" id="UP001217417">
    <property type="component" value="Unassembled WGS sequence"/>
</dbReference>
<dbReference type="Gene3D" id="1.25.40.720">
    <property type="entry name" value="Telomere length regulation protein 2, C-terminal domain"/>
    <property type="match status" value="2"/>
</dbReference>